<organism evidence="2 3">
    <name type="scientific">Lophiostoma macrostomum CBS 122681</name>
    <dbReference type="NCBI Taxonomy" id="1314788"/>
    <lineage>
        <taxon>Eukaryota</taxon>
        <taxon>Fungi</taxon>
        <taxon>Dikarya</taxon>
        <taxon>Ascomycota</taxon>
        <taxon>Pezizomycotina</taxon>
        <taxon>Dothideomycetes</taxon>
        <taxon>Pleosporomycetidae</taxon>
        <taxon>Pleosporales</taxon>
        <taxon>Lophiostomataceae</taxon>
        <taxon>Lophiostoma</taxon>
    </lineage>
</organism>
<keyword evidence="3" id="KW-1185">Reference proteome</keyword>
<evidence type="ECO:0000313" key="2">
    <source>
        <dbReference type="EMBL" id="KAF2653855.1"/>
    </source>
</evidence>
<dbReference type="Pfam" id="PF08241">
    <property type="entry name" value="Methyltransf_11"/>
    <property type="match status" value="1"/>
</dbReference>
<proteinExistence type="predicted"/>
<dbReference type="PANTHER" id="PTHR45036:SF1">
    <property type="entry name" value="METHYLTRANSFERASE LIKE 7A"/>
    <property type="match status" value="1"/>
</dbReference>
<reference evidence="2" key="1">
    <citation type="journal article" date="2020" name="Stud. Mycol.">
        <title>101 Dothideomycetes genomes: a test case for predicting lifestyles and emergence of pathogens.</title>
        <authorList>
            <person name="Haridas S."/>
            <person name="Albert R."/>
            <person name="Binder M."/>
            <person name="Bloem J."/>
            <person name="Labutti K."/>
            <person name="Salamov A."/>
            <person name="Andreopoulos B."/>
            <person name="Baker S."/>
            <person name="Barry K."/>
            <person name="Bills G."/>
            <person name="Bluhm B."/>
            <person name="Cannon C."/>
            <person name="Castanera R."/>
            <person name="Culley D."/>
            <person name="Daum C."/>
            <person name="Ezra D."/>
            <person name="Gonzalez J."/>
            <person name="Henrissat B."/>
            <person name="Kuo A."/>
            <person name="Liang C."/>
            <person name="Lipzen A."/>
            <person name="Lutzoni F."/>
            <person name="Magnuson J."/>
            <person name="Mondo S."/>
            <person name="Nolan M."/>
            <person name="Ohm R."/>
            <person name="Pangilinan J."/>
            <person name="Park H.-J."/>
            <person name="Ramirez L."/>
            <person name="Alfaro M."/>
            <person name="Sun H."/>
            <person name="Tritt A."/>
            <person name="Yoshinaga Y."/>
            <person name="Zwiers L.-H."/>
            <person name="Turgeon B."/>
            <person name="Goodwin S."/>
            <person name="Spatafora J."/>
            <person name="Crous P."/>
            <person name="Grigoriev I."/>
        </authorList>
    </citation>
    <scope>NUCLEOTIDE SEQUENCE</scope>
    <source>
        <strain evidence="2">CBS 122681</strain>
    </source>
</reference>
<dbReference type="GO" id="GO:0008757">
    <property type="term" value="F:S-adenosylmethionine-dependent methyltransferase activity"/>
    <property type="evidence" value="ECO:0007669"/>
    <property type="project" value="InterPro"/>
</dbReference>
<dbReference type="SUPFAM" id="SSF53335">
    <property type="entry name" value="S-adenosyl-L-methionine-dependent methyltransferases"/>
    <property type="match status" value="1"/>
</dbReference>
<evidence type="ECO:0000259" key="1">
    <source>
        <dbReference type="Pfam" id="PF08241"/>
    </source>
</evidence>
<keyword evidence="2" id="KW-0808">Transferase</keyword>
<dbReference type="InterPro" id="IPR052356">
    <property type="entry name" value="Thiol_S-MT"/>
</dbReference>
<dbReference type="GO" id="GO:0032259">
    <property type="term" value="P:methylation"/>
    <property type="evidence" value="ECO:0007669"/>
    <property type="project" value="UniProtKB-KW"/>
</dbReference>
<evidence type="ECO:0000313" key="3">
    <source>
        <dbReference type="Proteomes" id="UP000799324"/>
    </source>
</evidence>
<dbReference type="InterPro" id="IPR029063">
    <property type="entry name" value="SAM-dependent_MTases_sf"/>
</dbReference>
<dbReference type="InterPro" id="IPR013216">
    <property type="entry name" value="Methyltransf_11"/>
</dbReference>
<gene>
    <name evidence="2" type="ORF">K491DRAFT_680200</name>
</gene>
<dbReference type="Proteomes" id="UP000799324">
    <property type="component" value="Unassembled WGS sequence"/>
</dbReference>
<protein>
    <submittedName>
        <fullName evidence="2">Methyltransferase type 11</fullName>
    </submittedName>
</protein>
<dbReference type="PANTHER" id="PTHR45036">
    <property type="entry name" value="METHYLTRANSFERASE LIKE 7B"/>
    <property type="match status" value="1"/>
</dbReference>
<dbReference type="OrthoDB" id="540004at2759"/>
<dbReference type="EMBL" id="MU004374">
    <property type="protein sequence ID" value="KAF2653855.1"/>
    <property type="molecule type" value="Genomic_DNA"/>
</dbReference>
<dbReference type="Gene3D" id="3.40.50.150">
    <property type="entry name" value="Vaccinia Virus protein VP39"/>
    <property type="match status" value="1"/>
</dbReference>
<keyword evidence="2" id="KW-0489">Methyltransferase</keyword>
<dbReference type="CDD" id="cd02440">
    <property type="entry name" value="AdoMet_MTases"/>
    <property type="match status" value="1"/>
</dbReference>
<feature type="domain" description="Methyltransferase type 11" evidence="1">
    <location>
        <begin position="83"/>
        <end position="187"/>
    </location>
</feature>
<accession>A0A6A6T1H3</accession>
<sequence>MAIKTRFLNVLRPLQLIWLSIQFHYAAFRAALRKYGLTALAHPRQIRDAASANLFIAISGGFIAYENTTVVQSLVSSSSGKILELGPGPGNQLQRFDQSLVTSIYGIEPNAHYASHLTSRVEKFGLQDKYKLLTCGIEDSDVLRSEGIEEGSIDTVLSIQVLCSVNDVRCVVREIHKLLKPGGRFVFWEHIRNRDGGTALTQACLNPAWSAFVGCHVNRDILKDILNAGEWENPNEIEISDEPESVLPRIWGVLRKKI</sequence>
<name>A0A6A6T1H3_9PLEO</name>
<dbReference type="AlphaFoldDB" id="A0A6A6T1H3"/>